<dbReference type="SUPFAM" id="SSF110997">
    <property type="entry name" value="Sporulation related repeat"/>
    <property type="match status" value="1"/>
</dbReference>
<keyword evidence="2 11" id="KW-0732">Signal</keyword>
<dbReference type="CDD" id="cd22268">
    <property type="entry name" value="DPBB_RlpA-like"/>
    <property type="match status" value="1"/>
</dbReference>
<dbReference type="GO" id="GO:0042834">
    <property type="term" value="F:peptidoglycan binding"/>
    <property type="evidence" value="ECO:0007669"/>
    <property type="project" value="InterPro"/>
</dbReference>
<dbReference type="NCBIfam" id="TIGR00413">
    <property type="entry name" value="rlpA"/>
    <property type="match status" value="1"/>
</dbReference>
<dbReference type="EMBL" id="DAAWEU010000007">
    <property type="protein sequence ID" value="HAF7588318.1"/>
    <property type="molecule type" value="Genomic_DNA"/>
</dbReference>
<reference evidence="13" key="2">
    <citation type="submission" date="2018-07" db="EMBL/GenBank/DDBJ databases">
        <authorList>
            <consortium name="NCBI Pathogen Detection Project"/>
        </authorList>
    </citation>
    <scope>NUCLEOTIDE SEQUENCE</scope>
    <source>
        <strain evidence="13">M139</strain>
    </source>
</reference>
<dbReference type="FunFam" id="3.30.70.1070:FF:000003">
    <property type="entry name" value="Endolytic peptidoglycan transglycosylase RlpA"/>
    <property type="match status" value="1"/>
</dbReference>
<keyword evidence="7 8" id="KW-0961">Cell wall biogenesis/degradation</keyword>
<dbReference type="PANTHER" id="PTHR34183">
    <property type="entry name" value="ENDOLYTIC PEPTIDOGLYCAN TRANSGLYCOSYLASE RLPA"/>
    <property type="match status" value="1"/>
</dbReference>
<name>A0A752K543_SALET</name>
<dbReference type="FunFam" id="2.40.40.10:FF:000003">
    <property type="entry name" value="Endolytic peptidoglycan transglycosylase RlpA"/>
    <property type="match status" value="1"/>
</dbReference>
<dbReference type="GO" id="GO:0005886">
    <property type="term" value="C:plasma membrane"/>
    <property type="evidence" value="ECO:0007669"/>
    <property type="project" value="UniProtKB-SubCell"/>
</dbReference>
<dbReference type="InterPro" id="IPR036680">
    <property type="entry name" value="SPOR-like_sf"/>
</dbReference>
<protein>
    <recommendedName>
        <fullName evidence="8">Endolytic peptidoglycan transglycosylase RlpA</fullName>
        <ecNumber evidence="8">4.2.2.-</ecNumber>
    </recommendedName>
</protein>
<dbReference type="PANTHER" id="PTHR34183:SF1">
    <property type="entry name" value="ENDOLYTIC PEPTIDOGLYCAN TRANSGLYCOSYLASE RLPA"/>
    <property type="match status" value="1"/>
</dbReference>
<keyword evidence="4 8" id="KW-0564">Palmitate</keyword>
<evidence type="ECO:0000256" key="11">
    <source>
        <dbReference type="SAM" id="SignalP"/>
    </source>
</evidence>
<keyword evidence="1 8" id="KW-1003">Cell membrane</keyword>
<dbReference type="Gene3D" id="3.30.70.1070">
    <property type="entry name" value="Sporulation related repeat"/>
    <property type="match status" value="1"/>
</dbReference>
<evidence type="ECO:0000259" key="12">
    <source>
        <dbReference type="PROSITE" id="PS51724"/>
    </source>
</evidence>
<comment type="subcellular location">
    <subcellularLocation>
        <location evidence="8">Cell membrane</location>
        <topology evidence="8">Lipid-anchor</topology>
    </subcellularLocation>
</comment>
<sequence>MRKQLPVICVAAGIVLLAACTNDGGQQQTTVAPQPAVCNGPTVEISGAEPRYEPLNPTANQDYQRDGKSYKIVQDPSRFSQAGLAAIYDAEPGSNLTASGEMFDPMQLTAAHPTLPIPSYARITNLANGRMIVVRINDRGPYGTDRVISLSRAAADRLNTSNNTKVRIDPIIVAPDGSLSGPGMACTTVAKQTYALPPRPDLSGGMGSASSAPAQPQGDVLPVSNSTLKSDDTTGAPVSSSGFLGAPTTLAPGVLEGNEPTPAPQPAPVSAPVAAPATAPATATPVSAPAAAAPVSAPVSAPAAAASGRFVVQVGAVSDQTRAQQYQQRLSQQFSVPGRVIQNGAVWRIQLGPFASKAEASALQQRLQTEAQLQSFIASTQ</sequence>
<dbReference type="HAMAP" id="MF_02071">
    <property type="entry name" value="RlpA"/>
    <property type="match status" value="1"/>
</dbReference>
<evidence type="ECO:0000256" key="9">
    <source>
        <dbReference type="RuleBase" id="RU003495"/>
    </source>
</evidence>
<proteinExistence type="inferred from homology"/>
<evidence type="ECO:0000313" key="13">
    <source>
        <dbReference type="EMBL" id="HAF7588318.1"/>
    </source>
</evidence>
<dbReference type="GO" id="GO:0071555">
    <property type="term" value="P:cell wall organization"/>
    <property type="evidence" value="ECO:0007669"/>
    <property type="project" value="UniProtKB-KW"/>
</dbReference>
<keyword evidence="3 8" id="KW-0472">Membrane</keyword>
<evidence type="ECO:0000256" key="2">
    <source>
        <dbReference type="ARBA" id="ARBA00022729"/>
    </source>
</evidence>
<dbReference type="InterPro" id="IPR034718">
    <property type="entry name" value="RlpA"/>
</dbReference>
<accession>A0A752K543</accession>
<gene>
    <name evidence="8 13" type="primary">rlpA</name>
    <name evidence="13" type="ORF">G9286_002210</name>
</gene>
<dbReference type="InterPro" id="IPR036908">
    <property type="entry name" value="RlpA-like_sf"/>
</dbReference>
<keyword evidence="6 8" id="KW-0449">Lipoprotein</keyword>
<organism evidence="13">
    <name type="scientific">Salmonella enterica subsp. enterica serovar Hvittingfoss</name>
    <dbReference type="NCBI Taxonomy" id="486994"/>
    <lineage>
        <taxon>Bacteria</taxon>
        <taxon>Pseudomonadati</taxon>
        <taxon>Pseudomonadota</taxon>
        <taxon>Gammaproteobacteria</taxon>
        <taxon>Enterobacterales</taxon>
        <taxon>Enterobacteriaceae</taxon>
        <taxon>Salmonella</taxon>
    </lineage>
</organism>
<dbReference type="EC" id="4.2.2.-" evidence="8"/>
<dbReference type="Gene3D" id="2.40.40.10">
    <property type="entry name" value="RlpA-like domain"/>
    <property type="match status" value="1"/>
</dbReference>
<evidence type="ECO:0000256" key="8">
    <source>
        <dbReference type="HAMAP-Rule" id="MF_02071"/>
    </source>
</evidence>
<keyword evidence="5 8" id="KW-0456">Lyase</keyword>
<dbReference type="Pfam" id="PF03330">
    <property type="entry name" value="DPBB_1"/>
    <property type="match status" value="1"/>
</dbReference>
<dbReference type="InterPro" id="IPR007730">
    <property type="entry name" value="SPOR-like_dom"/>
</dbReference>
<evidence type="ECO:0000256" key="4">
    <source>
        <dbReference type="ARBA" id="ARBA00023139"/>
    </source>
</evidence>
<dbReference type="PROSITE" id="PS51724">
    <property type="entry name" value="SPOR"/>
    <property type="match status" value="1"/>
</dbReference>
<feature type="domain" description="SPOR" evidence="12">
    <location>
        <begin position="304"/>
        <end position="380"/>
    </location>
</feature>
<dbReference type="SUPFAM" id="SSF50685">
    <property type="entry name" value="Barwin-like endoglucanases"/>
    <property type="match status" value="1"/>
</dbReference>
<dbReference type="GO" id="GO:0000270">
    <property type="term" value="P:peptidoglycan metabolic process"/>
    <property type="evidence" value="ECO:0007669"/>
    <property type="project" value="UniProtKB-UniRule"/>
</dbReference>
<dbReference type="InterPro" id="IPR009009">
    <property type="entry name" value="RlpA-like_DPBB"/>
</dbReference>
<evidence type="ECO:0000256" key="3">
    <source>
        <dbReference type="ARBA" id="ARBA00023136"/>
    </source>
</evidence>
<evidence type="ECO:0000256" key="7">
    <source>
        <dbReference type="ARBA" id="ARBA00023316"/>
    </source>
</evidence>
<dbReference type="GO" id="GO:0008932">
    <property type="term" value="F:lytic endotransglycosylase activity"/>
    <property type="evidence" value="ECO:0007669"/>
    <property type="project" value="UniProtKB-UniRule"/>
</dbReference>
<dbReference type="InterPro" id="IPR012997">
    <property type="entry name" value="RplA"/>
</dbReference>
<dbReference type="AlphaFoldDB" id="A0A752K543"/>
<dbReference type="NCBIfam" id="NF007953">
    <property type="entry name" value="PRK10672.1"/>
    <property type="match status" value="1"/>
</dbReference>
<evidence type="ECO:0000256" key="1">
    <source>
        <dbReference type="ARBA" id="ARBA00022475"/>
    </source>
</evidence>
<evidence type="ECO:0000256" key="10">
    <source>
        <dbReference type="SAM" id="MobiDB-lite"/>
    </source>
</evidence>
<comment type="similarity">
    <text evidence="8 9">Belongs to the RlpA family.</text>
</comment>
<comment type="caution">
    <text evidence="13">The sequence shown here is derived from an EMBL/GenBank/DDBJ whole genome shotgun (WGS) entry which is preliminary data.</text>
</comment>
<evidence type="ECO:0000256" key="6">
    <source>
        <dbReference type="ARBA" id="ARBA00023288"/>
    </source>
</evidence>
<feature type="region of interest" description="Disordered" evidence="10">
    <location>
        <begin position="196"/>
        <end position="274"/>
    </location>
</feature>
<dbReference type="PROSITE" id="PS51257">
    <property type="entry name" value="PROKAR_LIPOPROTEIN"/>
    <property type="match status" value="1"/>
</dbReference>
<evidence type="ECO:0000256" key="5">
    <source>
        <dbReference type="ARBA" id="ARBA00023239"/>
    </source>
</evidence>
<feature type="chain" id="PRO_5028547459" description="Endolytic peptidoglycan transglycosylase RlpA" evidence="11">
    <location>
        <begin position="19"/>
        <end position="381"/>
    </location>
</feature>
<reference evidence="13" key="1">
    <citation type="journal article" date="2018" name="Genome Biol.">
        <title>SKESA: strategic k-mer extension for scrupulous assemblies.</title>
        <authorList>
            <person name="Souvorov A."/>
            <person name="Agarwala R."/>
            <person name="Lipman D.J."/>
        </authorList>
    </citation>
    <scope>NUCLEOTIDE SEQUENCE</scope>
    <source>
        <strain evidence="13">M139</strain>
    </source>
</reference>
<feature type="compositionally biased region" description="Low complexity" evidence="10">
    <location>
        <begin position="208"/>
        <end position="218"/>
    </location>
</feature>
<dbReference type="GO" id="GO:0009279">
    <property type="term" value="C:cell outer membrane"/>
    <property type="evidence" value="ECO:0007669"/>
    <property type="project" value="TreeGrafter"/>
</dbReference>
<comment type="function">
    <text evidence="8">Lytic transglycosylase with a strong preference for naked glycan strands that lack stem peptides.</text>
</comment>
<feature type="signal peptide" evidence="11">
    <location>
        <begin position="1"/>
        <end position="18"/>
    </location>
</feature>
<dbReference type="Pfam" id="PF05036">
    <property type="entry name" value="SPOR"/>
    <property type="match status" value="1"/>
</dbReference>